<evidence type="ECO:0000313" key="3">
    <source>
        <dbReference type="EMBL" id="GAX90823.1"/>
    </source>
</evidence>
<dbReference type="RefSeq" id="WP_096182545.1">
    <property type="nucleotide sequence ID" value="NZ_BDUF01000064.1"/>
</dbReference>
<feature type="transmembrane region" description="Helical" evidence="1">
    <location>
        <begin position="186"/>
        <end position="208"/>
    </location>
</feature>
<evidence type="ECO:0000256" key="1">
    <source>
        <dbReference type="SAM" id="Phobius"/>
    </source>
</evidence>
<protein>
    <submittedName>
        <fullName evidence="3">Serine protease</fullName>
    </submittedName>
</protein>
<dbReference type="AlphaFoldDB" id="A0A292YPY5"/>
<feature type="transmembrane region" description="Helical" evidence="1">
    <location>
        <begin position="220"/>
        <end position="241"/>
    </location>
</feature>
<dbReference type="GO" id="GO:0006508">
    <property type="term" value="P:proteolysis"/>
    <property type="evidence" value="ECO:0007669"/>
    <property type="project" value="UniProtKB-KW"/>
</dbReference>
<feature type="transmembrane region" description="Helical" evidence="1">
    <location>
        <begin position="14"/>
        <end position="34"/>
    </location>
</feature>
<dbReference type="GO" id="GO:0008233">
    <property type="term" value="F:peptidase activity"/>
    <property type="evidence" value="ECO:0007669"/>
    <property type="project" value="UniProtKB-KW"/>
</dbReference>
<keyword evidence="3" id="KW-0378">Hydrolase</keyword>
<organism evidence="3 4">
    <name type="scientific">Effusibacillus lacus</name>
    <dbReference type="NCBI Taxonomy" id="1348429"/>
    <lineage>
        <taxon>Bacteria</taxon>
        <taxon>Bacillati</taxon>
        <taxon>Bacillota</taxon>
        <taxon>Bacilli</taxon>
        <taxon>Bacillales</taxon>
        <taxon>Alicyclobacillaceae</taxon>
        <taxon>Effusibacillus</taxon>
    </lineage>
</organism>
<sequence>MEALPFLLELGRGFFAILLTPFFYVAILLVYLQYRRQVTLERRLFGVRVTSAEIQTARSVGYGVLGGIAASLFISGVGIVLNPTDFAYVWVLAVVLAIFNVRFVCFAYAGGILSLAALILNVLPELSISWPWLAEAYLDLRSLSISHLLALVAILHLIEAMLVFLQGADGASPIFVQSKRGRLVGGFILQKFWVIPLAAVVATGSQGLQIPAWWTLLPVAVSQGLQILPIPAVLGFSGVALSRQPAEKAARTAKYLALYALALLGLTIMGGKFLPSFLWIAALFSPVAHEWLVKREMDEEKIRQPRFTKPLQGLRILAVLPGSPSESMGLKPGETIVKANGMPVNTPYELHFALNQNPAFIRLEVVDEQGENRFAGKPRFTGEHHSLGLILVPDDAAREYVRLETIPVWKMLWNLFARKTNQSGKTPA</sequence>
<feature type="transmembrane region" description="Helical" evidence="1">
    <location>
        <begin position="253"/>
        <end position="270"/>
    </location>
</feature>
<dbReference type="Gene3D" id="2.30.42.10">
    <property type="match status" value="1"/>
</dbReference>
<name>A0A292YPY5_9BACL</name>
<feature type="transmembrane region" description="Helical" evidence="1">
    <location>
        <begin position="112"/>
        <end position="133"/>
    </location>
</feature>
<dbReference type="SUPFAM" id="SSF50156">
    <property type="entry name" value="PDZ domain-like"/>
    <property type="match status" value="1"/>
</dbReference>
<feature type="transmembrane region" description="Helical" evidence="1">
    <location>
        <begin position="87"/>
        <end position="105"/>
    </location>
</feature>
<feature type="domain" description="PDZ" evidence="2">
    <location>
        <begin position="262"/>
        <end position="369"/>
    </location>
</feature>
<keyword evidence="1" id="KW-1133">Transmembrane helix</keyword>
<keyword evidence="1" id="KW-0472">Membrane</keyword>
<dbReference type="InterPro" id="IPR001478">
    <property type="entry name" value="PDZ"/>
</dbReference>
<feature type="transmembrane region" description="Helical" evidence="1">
    <location>
        <begin position="145"/>
        <end position="165"/>
    </location>
</feature>
<reference evidence="4" key="1">
    <citation type="submission" date="2017-07" db="EMBL/GenBank/DDBJ databases">
        <title>Draft genome sequence of Effusibacillus lacus strain skLN1.</title>
        <authorList>
            <person name="Watanabe M."/>
            <person name="Kojima H."/>
            <person name="Fukui M."/>
        </authorList>
    </citation>
    <scope>NUCLEOTIDE SEQUENCE [LARGE SCALE GENOMIC DNA]</scope>
    <source>
        <strain evidence="4">skLN1</strain>
    </source>
</reference>
<feature type="transmembrane region" description="Helical" evidence="1">
    <location>
        <begin position="60"/>
        <end position="81"/>
    </location>
</feature>
<proteinExistence type="predicted"/>
<dbReference type="EMBL" id="BDUF01000064">
    <property type="protein sequence ID" value="GAX90823.1"/>
    <property type="molecule type" value="Genomic_DNA"/>
</dbReference>
<keyword evidence="1" id="KW-0812">Transmembrane</keyword>
<evidence type="ECO:0000313" key="4">
    <source>
        <dbReference type="Proteomes" id="UP000217785"/>
    </source>
</evidence>
<keyword evidence="4" id="KW-1185">Reference proteome</keyword>
<keyword evidence="3" id="KW-0645">Protease</keyword>
<dbReference type="InterPro" id="IPR036034">
    <property type="entry name" value="PDZ_sf"/>
</dbReference>
<gene>
    <name evidence="3" type="ORF">EFBL_2465</name>
</gene>
<accession>A0A292YPY5</accession>
<evidence type="ECO:0000259" key="2">
    <source>
        <dbReference type="SMART" id="SM00228"/>
    </source>
</evidence>
<dbReference type="SMART" id="SM00228">
    <property type="entry name" value="PDZ"/>
    <property type="match status" value="1"/>
</dbReference>
<dbReference type="OrthoDB" id="198399at2"/>
<comment type="caution">
    <text evidence="3">The sequence shown here is derived from an EMBL/GenBank/DDBJ whole genome shotgun (WGS) entry which is preliminary data.</text>
</comment>
<dbReference type="Proteomes" id="UP000217785">
    <property type="component" value="Unassembled WGS sequence"/>
</dbReference>